<accession>A0A0V1DZ68</accession>
<gene>
    <name evidence="1" type="ORF">T4A_4317</name>
</gene>
<proteinExistence type="predicted"/>
<dbReference type="Proteomes" id="UP000054632">
    <property type="component" value="Unassembled WGS sequence"/>
</dbReference>
<comment type="caution">
    <text evidence="1">The sequence shown here is derived from an EMBL/GenBank/DDBJ whole genome shotgun (WGS) entry which is preliminary data.</text>
</comment>
<dbReference type="EMBL" id="JYDR01000154">
    <property type="protein sequence ID" value="KRY66878.1"/>
    <property type="molecule type" value="Genomic_DNA"/>
</dbReference>
<evidence type="ECO:0000313" key="1">
    <source>
        <dbReference type="EMBL" id="KRY66878.1"/>
    </source>
</evidence>
<protein>
    <submittedName>
        <fullName evidence="1">Uncharacterized protein</fullName>
    </submittedName>
</protein>
<reference evidence="1 2" key="1">
    <citation type="submission" date="2015-01" db="EMBL/GenBank/DDBJ databases">
        <title>Evolution of Trichinella species and genotypes.</title>
        <authorList>
            <person name="Korhonen P.K."/>
            <person name="Edoardo P."/>
            <person name="Giuseppe L.R."/>
            <person name="Gasser R.B."/>
        </authorList>
    </citation>
    <scope>NUCLEOTIDE SEQUENCE [LARGE SCALE GENOMIC DNA]</scope>
    <source>
        <strain evidence="1">ISS13</strain>
    </source>
</reference>
<feature type="non-terminal residue" evidence="1">
    <location>
        <position position="1"/>
    </location>
</feature>
<sequence length="123" mass="14200">LFYNLAGIMQCLRLYRLIFSIRNGCSFALLLRMLWCGAKFDKQFYQSVRPTSTVQTSEFVYRCAGSGQLCYILSSALNWLDRNPTTILRYTTTRYATLDDVNVIDHRKPLLLGLVICSVNNER</sequence>
<dbReference type="AlphaFoldDB" id="A0A0V1DZ68"/>
<organism evidence="1 2">
    <name type="scientific">Trichinella pseudospiralis</name>
    <name type="common">Parasitic roundworm</name>
    <dbReference type="NCBI Taxonomy" id="6337"/>
    <lineage>
        <taxon>Eukaryota</taxon>
        <taxon>Metazoa</taxon>
        <taxon>Ecdysozoa</taxon>
        <taxon>Nematoda</taxon>
        <taxon>Enoplea</taxon>
        <taxon>Dorylaimia</taxon>
        <taxon>Trichinellida</taxon>
        <taxon>Trichinellidae</taxon>
        <taxon>Trichinella</taxon>
    </lineage>
</organism>
<name>A0A0V1DZ68_TRIPS</name>
<evidence type="ECO:0000313" key="2">
    <source>
        <dbReference type="Proteomes" id="UP000054632"/>
    </source>
</evidence>